<name>A0A183EVZ4_9BILA</name>
<evidence type="ECO:0000256" key="1">
    <source>
        <dbReference type="SAM" id="MobiDB-lite"/>
    </source>
</evidence>
<protein>
    <submittedName>
        <fullName evidence="4">Vps4_C domain-containing protein</fullName>
    </submittedName>
</protein>
<reference evidence="4" key="1">
    <citation type="submission" date="2016-06" db="UniProtKB">
        <authorList>
            <consortium name="WormBaseParasite"/>
        </authorList>
    </citation>
    <scope>IDENTIFICATION</scope>
</reference>
<dbReference type="Proteomes" id="UP000271098">
    <property type="component" value="Unassembled WGS sequence"/>
</dbReference>
<organism evidence="4">
    <name type="scientific">Gongylonema pulchrum</name>
    <dbReference type="NCBI Taxonomy" id="637853"/>
    <lineage>
        <taxon>Eukaryota</taxon>
        <taxon>Metazoa</taxon>
        <taxon>Ecdysozoa</taxon>
        <taxon>Nematoda</taxon>
        <taxon>Chromadorea</taxon>
        <taxon>Rhabditida</taxon>
        <taxon>Spirurina</taxon>
        <taxon>Spiruromorpha</taxon>
        <taxon>Spiruroidea</taxon>
        <taxon>Gongylonematidae</taxon>
        <taxon>Gongylonema</taxon>
    </lineage>
</organism>
<gene>
    <name evidence="2" type="ORF">GPUH_LOCUS25136</name>
</gene>
<keyword evidence="3" id="KW-1185">Reference proteome</keyword>
<dbReference type="WBParaSite" id="GPUH_0002516501-mRNA-1">
    <property type="protein sequence ID" value="GPUH_0002516501-mRNA-1"/>
    <property type="gene ID" value="GPUH_0002516501"/>
</dbReference>
<dbReference type="EMBL" id="UYRT01103877">
    <property type="protein sequence ID" value="VDN43804.1"/>
    <property type="molecule type" value="Genomic_DNA"/>
</dbReference>
<dbReference type="AlphaFoldDB" id="A0A183EVZ4"/>
<evidence type="ECO:0000313" key="2">
    <source>
        <dbReference type="EMBL" id="VDN43804.1"/>
    </source>
</evidence>
<accession>A0A183EVZ4</accession>
<evidence type="ECO:0000313" key="4">
    <source>
        <dbReference type="WBParaSite" id="GPUH_0002516501-mRNA-1"/>
    </source>
</evidence>
<dbReference type="OrthoDB" id="5900940at2759"/>
<sequence length="84" mass="9538">MQKQGASVKATGSSDPSNPIRKKVEALVSQKLHTDQDFLKMMDYVAPVVGEIDIHVERRLAHELEERKIKANREYLEAFGKVCQ</sequence>
<feature type="region of interest" description="Disordered" evidence="1">
    <location>
        <begin position="1"/>
        <end position="21"/>
    </location>
</feature>
<reference evidence="2 3" key="2">
    <citation type="submission" date="2018-11" db="EMBL/GenBank/DDBJ databases">
        <authorList>
            <consortium name="Pathogen Informatics"/>
        </authorList>
    </citation>
    <scope>NUCLEOTIDE SEQUENCE [LARGE SCALE GENOMIC DNA]</scope>
</reference>
<feature type="compositionally biased region" description="Polar residues" evidence="1">
    <location>
        <begin position="1"/>
        <end position="17"/>
    </location>
</feature>
<evidence type="ECO:0000313" key="3">
    <source>
        <dbReference type="Proteomes" id="UP000271098"/>
    </source>
</evidence>
<proteinExistence type="predicted"/>